<dbReference type="EMBL" id="MSJM01000002">
    <property type="protein sequence ID" value="OLF48364.1"/>
    <property type="molecule type" value="Genomic_DNA"/>
</dbReference>
<dbReference type="RefSeq" id="WP_075104087.1">
    <property type="nucleotide sequence ID" value="NZ_MSJM01000002.1"/>
</dbReference>
<gene>
    <name evidence="2" type="ORF">BU202_01740</name>
</gene>
<proteinExistence type="predicted"/>
<dbReference type="OrthoDB" id="3183957at2"/>
<protein>
    <recommendedName>
        <fullName evidence="4">PTS cellobiose transporter subunit IIC</fullName>
    </recommendedName>
</protein>
<evidence type="ECO:0000313" key="2">
    <source>
        <dbReference type="EMBL" id="OLF48364.1"/>
    </source>
</evidence>
<organism evidence="2 3">
    <name type="scientific">Streptococcus cuniculi</name>
    <dbReference type="NCBI Taxonomy" id="1432788"/>
    <lineage>
        <taxon>Bacteria</taxon>
        <taxon>Bacillati</taxon>
        <taxon>Bacillota</taxon>
        <taxon>Bacilli</taxon>
        <taxon>Lactobacillales</taxon>
        <taxon>Streptococcaceae</taxon>
        <taxon>Streptococcus</taxon>
    </lineage>
</organism>
<feature type="transmembrane region" description="Helical" evidence="1">
    <location>
        <begin position="94"/>
        <end position="118"/>
    </location>
</feature>
<evidence type="ECO:0008006" key="4">
    <source>
        <dbReference type="Google" id="ProtNLM"/>
    </source>
</evidence>
<accession>A0A1Q8E998</accession>
<sequence>MTEKEKQELEQRRREHAITSLYYNRYLLVRYATALSLFLYLYWTLMLYLGKSPFYIMVLPLALLLFSGLSMWEMAKMYTREQPSPKVTISFYKVVLGTNFLVIALCLAQQSSLLFPLFRTSVTSLAIIIGGHLLASLGVIGILFRLKRIEAKQDKQFLRIKTYLSSIT</sequence>
<evidence type="ECO:0000256" key="1">
    <source>
        <dbReference type="SAM" id="Phobius"/>
    </source>
</evidence>
<comment type="caution">
    <text evidence="2">The sequence shown here is derived from an EMBL/GenBank/DDBJ whole genome shotgun (WGS) entry which is preliminary data.</text>
</comment>
<name>A0A1Q8E998_9STRE</name>
<keyword evidence="1" id="KW-0812">Transmembrane</keyword>
<dbReference type="Proteomes" id="UP000186890">
    <property type="component" value="Unassembled WGS sequence"/>
</dbReference>
<evidence type="ECO:0000313" key="3">
    <source>
        <dbReference type="Proteomes" id="UP000186890"/>
    </source>
</evidence>
<feature type="transmembrane region" description="Helical" evidence="1">
    <location>
        <begin position="54"/>
        <end position="73"/>
    </location>
</feature>
<reference evidence="3" key="1">
    <citation type="submission" date="2016-12" db="EMBL/GenBank/DDBJ databases">
        <authorList>
            <person name="Gulvik C.A."/>
        </authorList>
    </citation>
    <scope>NUCLEOTIDE SEQUENCE [LARGE SCALE GENOMIC DNA]</scope>
    <source>
        <strain evidence="3">NED12-00049-6B</strain>
    </source>
</reference>
<keyword evidence="1" id="KW-1133">Transmembrane helix</keyword>
<feature type="transmembrane region" description="Helical" evidence="1">
    <location>
        <begin position="21"/>
        <end position="42"/>
    </location>
</feature>
<keyword evidence="1" id="KW-0472">Membrane</keyword>
<dbReference type="AlphaFoldDB" id="A0A1Q8E998"/>
<keyword evidence="3" id="KW-1185">Reference proteome</keyword>
<feature type="transmembrane region" description="Helical" evidence="1">
    <location>
        <begin position="124"/>
        <end position="146"/>
    </location>
</feature>